<name>A0A8S5L3B1_9VIRU</name>
<dbReference type="RefSeq" id="YP_010769244.1">
    <property type="nucleotide sequence ID" value="NC_073918.1"/>
</dbReference>
<dbReference type="GeneID" id="80398207"/>
<dbReference type="Proteomes" id="UP000677283">
    <property type="component" value="Segment"/>
</dbReference>
<sequence>MDVDVDTYDTVLLAFIASSRVVLRFVTVSNDYELEQDVRRALITAVDDLARRKRLQLTN</sequence>
<evidence type="ECO:0000313" key="2">
    <source>
        <dbReference type="Proteomes" id="UP000677283"/>
    </source>
</evidence>
<evidence type="ECO:0000313" key="1">
    <source>
        <dbReference type="EMBL" id="DAD51987.1"/>
    </source>
</evidence>
<reference evidence="1" key="1">
    <citation type="submission" date="2020-09" db="EMBL/GenBank/DDBJ databases">
        <title>Leviviricetes taxonomy.</title>
        <authorList>
            <person name="Stockdale S.R."/>
            <person name="Callanan J."/>
            <person name="Adriaenssens E.M."/>
            <person name="Kuhn J.H."/>
            <person name="Rumnieks J."/>
            <person name="Shkoporov A."/>
            <person name="Draper L.A."/>
            <person name="Ross P."/>
            <person name="Hill C."/>
        </authorList>
    </citation>
    <scope>NUCLEOTIDE SEQUENCE</scope>
</reference>
<organism evidence="1 2">
    <name type="scientific">ssRNA phage Gephyllon.4_13</name>
    <dbReference type="NCBI Taxonomy" id="2786171"/>
    <lineage>
        <taxon>Viruses</taxon>
        <taxon>Riboviria</taxon>
        <taxon>Orthornavirae</taxon>
        <taxon>Lenarviricota</taxon>
        <taxon>Leviviricetes</taxon>
        <taxon>Norzivirales</taxon>
        <taxon>Fiersviridae</taxon>
        <taxon>Condavirus</taxon>
        <taxon>Condavirus sp. 'arvihabitans'</taxon>
    </lineage>
</organism>
<proteinExistence type="predicted"/>
<dbReference type="EMBL" id="BK013972">
    <property type="protein sequence ID" value="DAD51987.1"/>
    <property type="molecule type" value="Genomic_RNA"/>
</dbReference>
<dbReference type="KEGG" id="vg:80398207"/>
<protein>
    <submittedName>
        <fullName evidence="1">Uncharacterized protein</fullName>
    </submittedName>
</protein>
<accession>A0A8S5L3B1</accession>
<gene>
    <name evidence="1" type="primary">Gephyllon.4_13_1</name>
</gene>